<evidence type="ECO:0000313" key="6">
    <source>
        <dbReference type="Proteomes" id="UP000694399"/>
    </source>
</evidence>
<evidence type="ECO:0000256" key="2">
    <source>
        <dbReference type="ARBA" id="ARBA00022980"/>
    </source>
</evidence>
<dbReference type="SUPFAM" id="SSF52161">
    <property type="entry name" value="Ribosomal protein L13"/>
    <property type="match status" value="1"/>
</dbReference>
<reference evidence="5" key="3">
    <citation type="submission" date="2025-09" db="UniProtKB">
        <authorList>
            <consortium name="Ensembl"/>
        </authorList>
    </citation>
    <scope>IDENTIFICATION</scope>
</reference>
<proteinExistence type="inferred from homology"/>
<dbReference type="GO" id="GO:0003735">
    <property type="term" value="F:structural constituent of ribosome"/>
    <property type="evidence" value="ECO:0007669"/>
    <property type="project" value="InterPro"/>
</dbReference>
<dbReference type="GeneTree" id="ENSGT00390000010799"/>
<dbReference type="FunFam" id="6.10.250.3250:FF:000001">
    <property type="entry name" value="60S ribosomal protein L13a"/>
    <property type="match status" value="1"/>
</dbReference>
<keyword evidence="6" id="KW-1185">Reference proteome</keyword>
<keyword evidence="3" id="KW-0687">Ribonucleoprotein</keyword>
<dbReference type="Gene3D" id="3.90.1180.10">
    <property type="entry name" value="Ribosomal protein L13"/>
    <property type="match status" value="1"/>
</dbReference>
<evidence type="ECO:0000256" key="4">
    <source>
        <dbReference type="SAM" id="Coils"/>
    </source>
</evidence>
<organism evidence="5 6">
    <name type="scientific">Panthera leo</name>
    <name type="common">Lion</name>
    <dbReference type="NCBI Taxonomy" id="9689"/>
    <lineage>
        <taxon>Eukaryota</taxon>
        <taxon>Metazoa</taxon>
        <taxon>Chordata</taxon>
        <taxon>Craniata</taxon>
        <taxon>Vertebrata</taxon>
        <taxon>Euteleostomi</taxon>
        <taxon>Mammalia</taxon>
        <taxon>Eutheria</taxon>
        <taxon>Laurasiatheria</taxon>
        <taxon>Carnivora</taxon>
        <taxon>Feliformia</taxon>
        <taxon>Felidae</taxon>
        <taxon>Pantherinae</taxon>
        <taxon>Panthera</taxon>
    </lineage>
</organism>
<dbReference type="OMA" id="HEVGWIY"/>
<dbReference type="Gene3D" id="6.10.250.3250">
    <property type="match status" value="1"/>
</dbReference>
<dbReference type="GO" id="GO:0017148">
    <property type="term" value="P:negative regulation of translation"/>
    <property type="evidence" value="ECO:0007669"/>
    <property type="project" value="TreeGrafter"/>
</dbReference>
<dbReference type="Ensembl" id="ENSPLOT00000021786.1">
    <property type="protein sequence ID" value="ENSPLOP00000019687.1"/>
    <property type="gene ID" value="ENSPLOG00000014412.1"/>
</dbReference>
<dbReference type="GO" id="GO:0006412">
    <property type="term" value="P:translation"/>
    <property type="evidence" value="ECO:0007669"/>
    <property type="project" value="InterPro"/>
</dbReference>
<reference evidence="5" key="1">
    <citation type="journal article" date="2019" name="bioRxiv">
        <title>Long live the king: chromosome-level assembly of the lion (Panthera leo) using linked-read, Hi-C, and long read data.</title>
        <authorList>
            <person name="Armstrong E.E."/>
            <person name="Taylor R.W."/>
            <person name="Miller D.E."/>
            <person name="Kaelin C."/>
            <person name="Barsh G."/>
            <person name="Hadly E.A."/>
            <person name="Petrov D."/>
        </authorList>
    </citation>
    <scope>NUCLEOTIDE SEQUENCE [LARGE SCALE GENOMIC DNA]</scope>
</reference>
<accession>A0A8C9D7B4</accession>
<dbReference type="InterPro" id="IPR036899">
    <property type="entry name" value="Ribosomal_uL13_sf"/>
</dbReference>
<sequence length="171" mass="19425">LVVTPDGGRAFLGHLVAIVAKQVLLGRKVVVVCCEGIIISGNSYRNKLKYLAFLCKQMNTSPSHGPYTFRAPSHIFGRMSALDCLKVCVGIPPPYDKKKWMFAYLGHLAHEVGWIYKAVTVTLEEKKEKAKIHYQKKKQLMRLWKQAKKNVEKKINKYTEALKTHELLVGD</sequence>
<dbReference type="AlphaFoldDB" id="A0A8C9D7B4"/>
<dbReference type="GO" id="GO:0022625">
    <property type="term" value="C:cytosolic large ribosomal subunit"/>
    <property type="evidence" value="ECO:0007669"/>
    <property type="project" value="TreeGrafter"/>
</dbReference>
<evidence type="ECO:0000313" key="5">
    <source>
        <dbReference type="Ensembl" id="ENSPLOP00000019687.1"/>
    </source>
</evidence>
<keyword evidence="4" id="KW-0175">Coiled coil</keyword>
<evidence type="ECO:0000256" key="1">
    <source>
        <dbReference type="ARBA" id="ARBA00006227"/>
    </source>
</evidence>
<dbReference type="PANTHER" id="PTHR11545:SF23">
    <property type="entry name" value="60S RIBOSOMAL PROTEIN L13A"/>
    <property type="match status" value="1"/>
</dbReference>
<keyword evidence="2" id="KW-0689">Ribosomal protein</keyword>
<comment type="similarity">
    <text evidence="1">Belongs to the universal ribosomal protein uL13 family.</text>
</comment>
<evidence type="ECO:0000256" key="3">
    <source>
        <dbReference type="ARBA" id="ARBA00023274"/>
    </source>
</evidence>
<dbReference type="InterPro" id="IPR005822">
    <property type="entry name" value="Ribosomal_uL13"/>
</dbReference>
<dbReference type="GO" id="GO:0003729">
    <property type="term" value="F:mRNA binding"/>
    <property type="evidence" value="ECO:0007669"/>
    <property type="project" value="TreeGrafter"/>
</dbReference>
<protein>
    <recommendedName>
        <fullName evidence="7">60S ribosomal protein L13a</fullName>
    </recommendedName>
</protein>
<name>A0A8C9D7B4_PANLE</name>
<feature type="coiled-coil region" evidence="4">
    <location>
        <begin position="141"/>
        <end position="168"/>
    </location>
</feature>
<reference evidence="5" key="2">
    <citation type="submission" date="2025-08" db="UniProtKB">
        <authorList>
            <consortium name="Ensembl"/>
        </authorList>
    </citation>
    <scope>IDENTIFICATION</scope>
</reference>
<dbReference type="PANTHER" id="PTHR11545">
    <property type="entry name" value="RIBOSOMAL PROTEIN L13"/>
    <property type="match status" value="1"/>
</dbReference>
<evidence type="ECO:0008006" key="7">
    <source>
        <dbReference type="Google" id="ProtNLM"/>
    </source>
</evidence>
<dbReference type="Proteomes" id="UP000694399">
    <property type="component" value="Chromosome C2"/>
</dbReference>